<evidence type="ECO:0000313" key="1">
    <source>
        <dbReference type="EMBL" id="MFG1704865.1"/>
    </source>
</evidence>
<comment type="caution">
    <text evidence="1">The sequence shown here is derived from an EMBL/GenBank/DDBJ whole genome shotgun (WGS) entry which is preliminary data.</text>
</comment>
<sequence length="168" mass="19280">MTDEELREELLRRMEIDQAMRDPAKGFPGDRRLARLQRLDEGNTAWLYSVVVTRGWPLVSQVGERAARAAWLLAQHASSSEVQRLFHQVMADAVERDEASPRDFAYLEDRVRVRSGRPQLYGTQFHDGLNGLEPMPIEDPALLDERRAAVGLEPFAEYEAFIRKTEDL</sequence>
<dbReference type="RefSeq" id="WP_393166313.1">
    <property type="nucleotide sequence ID" value="NZ_JBICRM010000009.1"/>
</dbReference>
<reference evidence="1 2" key="1">
    <citation type="submission" date="2024-10" db="EMBL/GenBank/DDBJ databases">
        <authorList>
            <person name="Topkara A.R."/>
            <person name="Saygin H."/>
        </authorList>
    </citation>
    <scope>NUCLEOTIDE SEQUENCE [LARGE SCALE GENOMIC DNA]</scope>
    <source>
        <strain evidence="1 2">M3C6</strain>
    </source>
</reference>
<organism evidence="1 2">
    <name type="scientific">Nonomuraea marmarensis</name>
    <dbReference type="NCBI Taxonomy" id="3351344"/>
    <lineage>
        <taxon>Bacteria</taxon>
        <taxon>Bacillati</taxon>
        <taxon>Actinomycetota</taxon>
        <taxon>Actinomycetes</taxon>
        <taxon>Streptosporangiales</taxon>
        <taxon>Streptosporangiaceae</taxon>
        <taxon>Nonomuraea</taxon>
    </lineage>
</organism>
<dbReference type="InterPro" id="IPR046732">
    <property type="entry name" value="DUF6624"/>
</dbReference>
<name>A0ABW7AEV5_9ACTN</name>
<dbReference type="EMBL" id="JBICRM010000009">
    <property type="protein sequence ID" value="MFG1704865.1"/>
    <property type="molecule type" value="Genomic_DNA"/>
</dbReference>
<accession>A0ABW7AEV5</accession>
<dbReference type="Proteomes" id="UP001603978">
    <property type="component" value="Unassembled WGS sequence"/>
</dbReference>
<proteinExistence type="predicted"/>
<evidence type="ECO:0000313" key="2">
    <source>
        <dbReference type="Proteomes" id="UP001603978"/>
    </source>
</evidence>
<dbReference type="Pfam" id="PF20329">
    <property type="entry name" value="DUF6624"/>
    <property type="match status" value="1"/>
</dbReference>
<gene>
    <name evidence="1" type="ORF">ACFLIM_16895</name>
</gene>
<keyword evidence="2" id="KW-1185">Reference proteome</keyword>
<protein>
    <submittedName>
        <fullName evidence="1">DUF6624 domain-containing protein</fullName>
    </submittedName>
</protein>